<dbReference type="Proteomes" id="UP000185207">
    <property type="component" value="Unassembled WGS sequence"/>
</dbReference>
<name>A0A1N6ELU5_9FLAO</name>
<feature type="transmembrane region" description="Helical" evidence="1">
    <location>
        <begin position="82"/>
        <end position="99"/>
    </location>
</feature>
<feature type="transmembrane region" description="Helical" evidence="1">
    <location>
        <begin position="5"/>
        <end position="23"/>
    </location>
</feature>
<keyword evidence="3" id="KW-1185">Reference proteome</keyword>
<feature type="transmembrane region" description="Helical" evidence="1">
    <location>
        <begin position="29"/>
        <end position="49"/>
    </location>
</feature>
<evidence type="ECO:0000313" key="2">
    <source>
        <dbReference type="EMBL" id="SIN83960.1"/>
    </source>
</evidence>
<accession>A0A1N6ELU5</accession>
<evidence type="ECO:0000313" key="3">
    <source>
        <dbReference type="Proteomes" id="UP000185207"/>
    </source>
</evidence>
<feature type="transmembrane region" description="Helical" evidence="1">
    <location>
        <begin position="56"/>
        <end position="76"/>
    </location>
</feature>
<protein>
    <submittedName>
        <fullName evidence="2">Uncharacterized protein</fullName>
    </submittedName>
</protein>
<evidence type="ECO:0000256" key="1">
    <source>
        <dbReference type="SAM" id="Phobius"/>
    </source>
</evidence>
<gene>
    <name evidence="2" type="ORF">SAMN05444409_0717</name>
</gene>
<keyword evidence="1" id="KW-0812">Transmembrane</keyword>
<reference evidence="3" key="1">
    <citation type="submission" date="2016-11" db="EMBL/GenBank/DDBJ databases">
        <authorList>
            <person name="Varghese N."/>
            <person name="Submissions S."/>
        </authorList>
    </citation>
    <scope>NUCLEOTIDE SEQUENCE [LARGE SCALE GENOMIC DNA]</scope>
    <source>
        <strain evidence="3">DSM 27623</strain>
    </source>
</reference>
<feature type="transmembrane region" description="Helical" evidence="1">
    <location>
        <begin position="111"/>
        <end position="128"/>
    </location>
</feature>
<sequence>MYKRFIYCIIAPILFWISGIMLEKNGDERIVPILILFGAILFPLLAAGYKRNKLDLIKYLVVSNLVFYLASISYWYNDRVTPTIFIGAFLGSLAFQNITKYIFKAKISIKIMFWVSVLSVIALIPFQLDCRNYSKLGFAVFLWMIINSFPFNHQSKNLF</sequence>
<proteinExistence type="predicted"/>
<dbReference type="EMBL" id="FSRK01000001">
    <property type="protein sequence ID" value="SIN83960.1"/>
    <property type="molecule type" value="Genomic_DNA"/>
</dbReference>
<dbReference type="AlphaFoldDB" id="A0A1N6ELU5"/>
<organism evidence="2 3">
    <name type="scientific">Epilithonimonas zeae</name>
    <dbReference type="NCBI Taxonomy" id="1416779"/>
    <lineage>
        <taxon>Bacteria</taxon>
        <taxon>Pseudomonadati</taxon>
        <taxon>Bacteroidota</taxon>
        <taxon>Flavobacteriia</taxon>
        <taxon>Flavobacteriales</taxon>
        <taxon>Weeksellaceae</taxon>
        <taxon>Chryseobacterium group</taxon>
        <taxon>Epilithonimonas</taxon>
    </lineage>
</organism>
<keyword evidence="1" id="KW-0472">Membrane</keyword>
<keyword evidence="1" id="KW-1133">Transmembrane helix</keyword>
<dbReference type="RefSeq" id="WP_139297251.1">
    <property type="nucleotide sequence ID" value="NZ_FSRK01000001.1"/>
</dbReference>